<sequence>MMSLHFYLCAFFLCRKNLIKLQVAYTTNSYEVLKQKSQYNTQALMGEIGGNLGLFLGCSILTIIEFIDFAIYLYRTRNKKKS</sequence>
<dbReference type="PANTHER" id="PTHR11690">
    <property type="entry name" value="AMILORIDE-SENSITIVE SODIUM CHANNEL-RELATED"/>
    <property type="match status" value="1"/>
</dbReference>
<dbReference type="PRINTS" id="PR01078">
    <property type="entry name" value="AMINACHANNEL"/>
</dbReference>
<evidence type="ECO:0000256" key="1">
    <source>
        <dbReference type="ARBA" id="ARBA00004141"/>
    </source>
</evidence>
<organism evidence="14 15">
    <name type="scientific">Pocillopora meandrina</name>
    <dbReference type="NCBI Taxonomy" id="46732"/>
    <lineage>
        <taxon>Eukaryota</taxon>
        <taxon>Metazoa</taxon>
        <taxon>Cnidaria</taxon>
        <taxon>Anthozoa</taxon>
        <taxon>Hexacorallia</taxon>
        <taxon>Scleractinia</taxon>
        <taxon>Astrocoeniina</taxon>
        <taxon>Pocilloporidae</taxon>
        <taxon>Pocillopora</taxon>
    </lineage>
</organism>
<dbReference type="GO" id="GO:0015280">
    <property type="term" value="F:ligand-gated sodium channel activity"/>
    <property type="evidence" value="ECO:0007669"/>
    <property type="project" value="TreeGrafter"/>
</dbReference>
<evidence type="ECO:0000256" key="10">
    <source>
        <dbReference type="ARBA" id="ARBA00023201"/>
    </source>
</evidence>
<keyword evidence="10 12" id="KW-0739">Sodium transport</keyword>
<protein>
    <submittedName>
        <fullName evidence="14">Uncharacterized protein</fullName>
    </submittedName>
</protein>
<evidence type="ECO:0000256" key="11">
    <source>
        <dbReference type="ARBA" id="ARBA00023303"/>
    </source>
</evidence>
<accession>A0AAU9VXU1</accession>
<dbReference type="GO" id="GO:0005886">
    <property type="term" value="C:plasma membrane"/>
    <property type="evidence" value="ECO:0007669"/>
    <property type="project" value="TreeGrafter"/>
</dbReference>
<keyword evidence="5 13" id="KW-1133">Transmembrane helix</keyword>
<evidence type="ECO:0000313" key="15">
    <source>
        <dbReference type="Proteomes" id="UP001159428"/>
    </source>
</evidence>
<dbReference type="AlphaFoldDB" id="A0AAU9VXU1"/>
<evidence type="ECO:0000256" key="13">
    <source>
        <dbReference type="SAM" id="Phobius"/>
    </source>
</evidence>
<keyword evidence="8 13" id="KW-0472">Membrane</keyword>
<dbReference type="Pfam" id="PF00858">
    <property type="entry name" value="ASC"/>
    <property type="match status" value="1"/>
</dbReference>
<dbReference type="Gene3D" id="1.10.287.770">
    <property type="entry name" value="YojJ-like"/>
    <property type="match status" value="1"/>
</dbReference>
<comment type="similarity">
    <text evidence="12">Belongs to the amiloride-sensitive sodium channel (TC 1.A.6) family.</text>
</comment>
<comment type="caution">
    <text evidence="14">The sequence shown here is derived from an EMBL/GenBank/DDBJ whole genome shotgun (WGS) entry which is preliminary data.</text>
</comment>
<keyword evidence="6" id="KW-0915">Sodium</keyword>
<dbReference type="InterPro" id="IPR001873">
    <property type="entry name" value="ENaC"/>
</dbReference>
<proteinExistence type="inferred from homology"/>
<feature type="transmembrane region" description="Helical" evidence="13">
    <location>
        <begin position="48"/>
        <end position="74"/>
    </location>
</feature>
<dbReference type="FunFam" id="1.10.287.770:FF:000001">
    <property type="entry name" value="Acid-sensing ion channel subunit 1"/>
    <property type="match status" value="1"/>
</dbReference>
<keyword evidence="11 12" id="KW-0407">Ion channel</keyword>
<keyword evidence="7 12" id="KW-0406">Ion transport</keyword>
<keyword evidence="9" id="KW-0325">Glycoprotein</keyword>
<evidence type="ECO:0000256" key="9">
    <source>
        <dbReference type="ARBA" id="ARBA00023180"/>
    </source>
</evidence>
<gene>
    <name evidence="14" type="ORF">PMEA_00025416</name>
</gene>
<comment type="subcellular location">
    <subcellularLocation>
        <location evidence="1">Membrane</location>
        <topology evidence="1">Multi-pass membrane protein</topology>
    </subcellularLocation>
</comment>
<keyword evidence="4 12" id="KW-0812">Transmembrane</keyword>
<name>A0AAU9VXU1_9CNID</name>
<evidence type="ECO:0000256" key="7">
    <source>
        <dbReference type="ARBA" id="ARBA00023065"/>
    </source>
</evidence>
<dbReference type="EMBL" id="CALNXJ010000005">
    <property type="protein sequence ID" value="CAH3039820.1"/>
    <property type="molecule type" value="Genomic_DNA"/>
</dbReference>
<reference evidence="14 15" key="1">
    <citation type="submission" date="2022-05" db="EMBL/GenBank/DDBJ databases">
        <authorList>
            <consortium name="Genoscope - CEA"/>
            <person name="William W."/>
        </authorList>
    </citation>
    <scope>NUCLEOTIDE SEQUENCE [LARGE SCALE GENOMIC DNA]</scope>
</reference>
<evidence type="ECO:0000256" key="3">
    <source>
        <dbReference type="ARBA" id="ARBA00022461"/>
    </source>
</evidence>
<evidence type="ECO:0000256" key="2">
    <source>
        <dbReference type="ARBA" id="ARBA00022448"/>
    </source>
</evidence>
<evidence type="ECO:0000256" key="5">
    <source>
        <dbReference type="ARBA" id="ARBA00022989"/>
    </source>
</evidence>
<evidence type="ECO:0000256" key="8">
    <source>
        <dbReference type="ARBA" id="ARBA00023136"/>
    </source>
</evidence>
<evidence type="ECO:0000256" key="4">
    <source>
        <dbReference type="ARBA" id="ARBA00022692"/>
    </source>
</evidence>
<evidence type="ECO:0000256" key="6">
    <source>
        <dbReference type="ARBA" id="ARBA00023053"/>
    </source>
</evidence>
<evidence type="ECO:0000256" key="12">
    <source>
        <dbReference type="RuleBase" id="RU000679"/>
    </source>
</evidence>
<keyword evidence="2 12" id="KW-0813">Transport</keyword>
<evidence type="ECO:0000313" key="14">
    <source>
        <dbReference type="EMBL" id="CAH3039820.1"/>
    </source>
</evidence>
<keyword evidence="15" id="KW-1185">Reference proteome</keyword>
<keyword evidence="3 12" id="KW-0894">Sodium channel</keyword>
<dbReference type="Proteomes" id="UP001159428">
    <property type="component" value="Unassembled WGS sequence"/>
</dbReference>